<sequence length="679" mass="75539">MTDTLATGTLEQALAHAERLLQRDPALAGEQAAEILKAAAGHPAALRLLAAARMGQGDTQGALEILEPLARAQPNWALAQLDLGLALGHDGRGQQAIAALRRAVALKPDLPQAWRALGDHLMAAGEQEAADAAYASHVRHSTSDPRLLAAATALVENRIPVAEALLREHLKQAPTDVAAIRMFAEVAARLGRNEDALHLLERCLELAPGFDAARQNYAQVLHRSNRPEQALAQIERLLATAPGHPGYRNLKAVVLCRVGDYEPAIALYAELLEQYPDNPKVWMSYGHALKTAGHTQRAIDAYRRSLAREPSFGEVWWSLANLKTFRFDADDLAAMRRQLVRTDLAADDRLHLEFAVGKALEDAGEYEASFRHYAQGNAIRRAQLHYSADETSARVRHIRQRYTRGFFAARAGCGSPARDPIFVVGLPRSGSTLIEQILASHSQVEGTMELPEVTSITRMLRERAGADGEMPYHDALAALDAGALRELGERYLDNTRIQRKTAAPLFVDKMPNNFMHVGLIHLMLPNATIIDARRHPLACCFSGFKQHFARGQGFSYSLEDLARYYRDYVALMAHFDAVLPGRIHRVFYERMVEDTEGEIRRLLDHCGLPFEESCLRFFRNERPVRTASSEQVRRPIYREGVDHWQNYAPWLAPLESTLGQVLQRYPEVPGFESDVAVSD</sequence>
<evidence type="ECO:0000313" key="3">
    <source>
        <dbReference type="EMBL" id="THD09836.1"/>
    </source>
</evidence>
<dbReference type="Pfam" id="PF14559">
    <property type="entry name" value="TPR_19"/>
    <property type="match status" value="2"/>
</dbReference>
<dbReference type="Proteomes" id="UP000306317">
    <property type="component" value="Unassembled WGS sequence"/>
</dbReference>
<keyword evidence="4" id="KW-1185">Reference proteome</keyword>
<dbReference type="Pfam" id="PF13432">
    <property type="entry name" value="TPR_16"/>
    <property type="match status" value="1"/>
</dbReference>
<dbReference type="InterPro" id="IPR026634">
    <property type="entry name" value="TPST-like"/>
</dbReference>
<dbReference type="PANTHER" id="PTHR12788:SF10">
    <property type="entry name" value="PROTEIN-TYROSINE SULFOTRANSFERASE"/>
    <property type="match status" value="1"/>
</dbReference>
<dbReference type="SUPFAM" id="SSF52540">
    <property type="entry name" value="P-loop containing nucleoside triphosphate hydrolases"/>
    <property type="match status" value="1"/>
</dbReference>
<dbReference type="InterPro" id="IPR019734">
    <property type="entry name" value="TPR_rpt"/>
</dbReference>
<feature type="repeat" description="TPR" evidence="2">
    <location>
        <begin position="77"/>
        <end position="110"/>
    </location>
</feature>
<keyword evidence="1" id="KW-0808">Transferase</keyword>
<dbReference type="SMART" id="SM00028">
    <property type="entry name" value="TPR"/>
    <property type="match status" value="7"/>
</dbReference>
<dbReference type="AlphaFoldDB" id="A0A4S3KM04"/>
<dbReference type="Gene3D" id="1.25.40.10">
    <property type="entry name" value="Tetratricopeptide repeat domain"/>
    <property type="match status" value="2"/>
</dbReference>
<keyword evidence="2" id="KW-0802">TPR repeat</keyword>
<dbReference type="Pfam" id="PF13469">
    <property type="entry name" value="Sulfotransfer_3"/>
    <property type="match status" value="1"/>
</dbReference>
<accession>A0A4S3KM04</accession>
<dbReference type="OrthoDB" id="9766687at2"/>
<evidence type="ECO:0000256" key="2">
    <source>
        <dbReference type="PROSITE-ProRule" id="PRU00339"/>
    </source>
</evidence>
<evidence type="ECO:0000313" key="4">
    <source>
        <dbReference type="Proteomes" id="UP000306317"/>
    </source>
</evidence>
<evidence type="ECO:0000256" key="1">
    <source>
        <dbReference type="ARBA" id="ARBA00022679"/>
    </source>
</evidence>
<dbReference type="InterPro" id="IPR011990">
    <property type="entry name" value="TPR-like_helical_dom_sf"/>
</dbReference>
<dbReference type="SUPFAM" id="SSF48452">
    <property type="entry name" value="TPR-like"/>
    <property type="match status" value="2"/>
</dbReference>
<dbReference type="Gene3D" id="3.40.50.300">
    <property type="entry name" value="P-loop containing nucleotide triphosphate hydrolases"/>
    <property type="match status" value="1"/>
</dbReference>
<proteinExistence type="predicted"/>
<name>A0A4S3KM04_9GAMM</name>
<dbReference type="EMBL" id="MWIO01000004">
    <property type="protein sequence ID" value="THD09836.1"/>
    <property type="molecule type" value="Genomic_DNA"/>
</dbReference>
<dbReference type="PROSITE" id="PS50005">
    <property type="entry name" value="TPR"/>
    <property type="match status" value="2"/>
</dbReference>
<feature type="repeat" description="TPR" evidence="2">
    <location>
        <begin position="279"/>
        <end position="312"/>
    </location>
</feature>
<dbReference type="PANTHER" id="PTHR12788">
    <property type="entry name" value="PROTEIN-TYROSINE SULFOTRANSFERASE 2"/>
    <property type="match status" value="1"/>
</dbReference>
<organism evidence="3 4">
    <name type="scientific">Rhodanobacter lindaniclasticus</name>
    <dbReference type="NCBI Taxonomy" id="75310"/>
    <lineage>
        <taxon>Bacteria</taxon>
        <taxon>Pseudomonadati</taxon>
        <taxon>Pseudomonadota</taxon>
        <taxon>Gammaproteobacteria</taxon>
        <taxon>Lysobacterales</taxon>
        <taxon>Rhodanobacteraceae</taxon>
        <taxon>Rhodanobacter</taxon>
    </lineage>
</organism>
<reference evidence="3 4" key="1">
    <citation type="submission" date="2017-02" db="EMBL/GenBank/DDBJ databases">
        <title>Whole genome sequencing of Rhodanobacter lindaniclasticus DSM 17932.</title>
        <authorList>
            <person name="Kumar S."/>
            <person name="Patil P."/>
            <person name="Patil P.B."/>
        </authorList>
    </citation>
    <scope>NUCLEOTIDE SEQUENCE [LARGE SCALE GENOMIC DNA]</scope>
    <source>
        <strain evidence="3 4">DSM 17932</strain>
    </source>
</reference>
<dbReference type="GO" id="GO:0008476">
    <property type="term" value="F:protein-tyrosine sulfotransferase activity"/>
    <property type="evidence" value="ECO:0007669"/>
    <property type="project" value="InterPro"/>
</dbReference>
<protein>
    <submittedName>
        <fullName evidence="3">Uncharacterized protein</fullName>
    </submittedName>
</protein>
<dbReference type="InterPro" id="IPR027417">
    <property type="entry name" value="P-loop_NTPase"/>
</dbReference>
<comment type="caution">
    <text evidence="3">The sequence shown here is derived from an EMBL/GenBank/DDBJ whole genome shotgun (WGS) entry which is preliminary data.</text>
</comment>
<gene>
    <name evidence="3" type="ORF">B1991_01170</name>
</gene>
<dbReference type="RefSeq" id="WP_136256876.1">
    <property type="nucleotide sequence ID" value="NZ_MWIO01000004.1"/>
</dbReference>